<evidence type="ECO:0000313" key="2">
    <source>
        <dbReference type="EMBL" id="ATF92388.1"/>
    </source>
</evidence>
<organism evidence="2 3">
    <name type="scientific">Cedecea neteri</name>
    <dbReference type="NCBI Taxonomy" id="158822"/>
    <lineage>
        <taxon>Bacteria</taxon>
        <taxon>Pseudomonadati</taxon>
        <taxon>Pseudomonadota</taxon>
        <taxon>Gammaproteobacteria</taxon>
        <taxon>Enterobacterales</taxon>
        <taxon>Enterobacteriaceae</taxon>
        <taxon>Cedecea</taxon>
    </lineage>
</organism>
<proteinExistence type="predicted"/>
<sequence>MKTDKVWQAITPPDGYSVEPGSSPLRSDESVKKEVERTDCAYQRLVAPKSLEQIMNKITLEAIAQHERLLAELSACGTLPDEARYFYDGYWTVDGINGVTEQFAEGWNACLNSIRAASNLCKGGV</sequence>
<dbReference type="EMBL" id="CP023525">
    <property type="protein sequence ID" value="ATF92388.1"/>
    <property type="molecule type" value="Genomic_DNA"/>
</dbReference>
<dbReference type="Proteomes" id="UP000217979">
    <property type="component" value="Chromosome"/>
</dbReference>
<dbReference type="RefSeq" id="WP_096753986.1">
    <property type="nucleotide sequence ID" value="NZ_CP023525.1"/>
</dbReference>
<name>A0A291DXS5_9ENTR</name>
<dbReference type="AlphaFoldDB" id="A0A291DXS5"/>
<feature type="region of interest" description="Disordered" evidence="1">
    <location>
        <begin position="11"/>
        <end position="32"/>
    </location>
</feature>
<protein>
    <submittedName>
        <fullName evidence="2">Uncharacterized protein</fullName>
    </submittedName>
</protein>
<reference evidence="2 3" key="1">
    <citation type="submission" date="2017-09" db="EMBL/GenBank/DDBJ databases">
        <title>FDA dAtabase for Regulatory Grade micrObial Sequences (FDA-ARGOS): Supporting development and validation of Infectious Disease Dx tests.</title>
        <authorList>
            <person name="Minogue T."/>
            <person name="Wolcott M."/>
            <person name="Wasieloski L."/>
            <person name="Aguilar W."/>
            <person name="Moore D."/>
            <person name="Tallon L."/>
            <person name="Sadzewicz L."/>
            <person name="Ott S."/>
            <person name="Zhao X."/>
            <person name="Nagaraj S."/>
            <person name="Vavikolanu K."/>
            <person name="Aluvathingal J."/>
            <person name="Nadendla S."/>
            <person name="Sichtig H."/>
        </authorList>
    </citation>
    <scope>NUCLEOTIDE SEQUENCE [LARGE SCALE GENOMIC DNA]</scope>
    <source>
        <strain evidence="2 3">FDAARGOS_392</strain>
    </source>
</reference>
<evidence type="ECO:0000256" key="1">
    <source>
        <dbReference type="SAM" id="MobiDB-lite"/>
    </source>
</evidence>
<accession>A0A291DXS5</accession>
<evidence type="ECO:0000313" key="3">
    <source>
        <dbReference type="Proteomes" id="UP000217979"/>
    </source>
</evidence>
<gene>
    <name evidence="2" type="ORF">CO704_09965</name>
</gene>